<dbReference type="GO" id="GO:0061630">
    <property type="term" value="F:ubiquitin protein ligase activity"/>
    <property type="evidence" value="ECO:0007669"/>
    <property type="project" value="TreeGrafter"/>
</dbReference>
<dbReference type="GO" id="GO:0008270">
    <property type="term" value="F:zinc ion binding"/>
    <property type="evidence" value="ECO:0007669"/>
    <property type="project" value="UniProtKB-KW"/>
</dbReference>
<gene>
    <name evidence="3" type="ORF">FSB_LOCUS48980</name>
</gene>
<keyword evidence="1" id="KW-0479">Metal-binding</keyword>
<dbReference type="InterPro" id="IPR013083">
    <property type="entry name" value="Znf_RING/FYVE/PHD"/>
</dbReference>
<dbReference type="PANTHER" id="PTHR22765">
    <property type="entry name" value="RING FINGER AND PROTEASE ASSOCIATED DOMAIN-CONTAINING"/>
    <property type="match status" value="1"/>
</dbReference>
<name>A0A2N9I9L1_FAGSY</name>
<accession>A0A2N9I9L1</accession>
<keyword evidence="1" id="KW-0863">Zinc-finger</keyword>
<dbReference type="SMART" id="SM00184">
    <property type="entry name" value="RING"/>
    <property type="match status" value="1"/>
</dbReference>
<reference evidence="3" key="1">
    <citation type="submission" date="2018-02" db="EMBL/GenBank/DDBJ databases">
        <authorList>
            <person name="Cohen D.B."/>
            <person name="Kent A.D."/>
        </authorList>
    </citation>
    <scope>NUCLEOTIDE SEQUENCE</scope>
</reference>
<keyword evidence="1" id="KW-0862">Zinc</keyword>
<dbReference type="PROSITE" id="PS50089">
    <property type="entry name" value="ZF_RING_2"/>
    <property type="match status" value="1"/>
</dbReference>
<evidence type="ECO:0000313" key="3">
    <source>
        <dbReference type="EMBL" id="SPD21098.1"/>
    </source>
</evidence>
<dbReference type="EMBL" id="OIVN01005146">
    <property type="protein sequence ID" value="SPD21098.1"/>
    <property type="molecule type" value="Genomic_DNA"/>
</dbReference>
<proteinExistence type="predicted"/>
<dbReference type="InterPro" id="IPR051826">
    <property type="entry name" value="E3_ubiquitin-ligase_domain"/>
</dbReference>
<dbReference type="SUPFAM" id="SSF57850">
    <property type="entry name" value="RING/U-box"/>
    <property type="match status" value="1"/>
</dbReference>
<dbReference type="GO" id="GO:0006511">
    <property type="term" value="P:ubiquitin-dependent protein catabolic process"/>
    <property type="evidence" value="ECO:0007669"/>
    <property type="project" value="TreeGrafter"/>
</dbReference>
<feature type="domain" description="RING-type" evidence="2">
    <location>
        <begin position="160"/>
        <end position="201"/>
    </location>
</feature>
<organism evidence="3">
    <name type="scientific">Fagus sylvatica</name>
    <name type="common">Beechnut</name>
    <dbReference type="NCBI Taxonomy" id="28930"/>
    <lineage>
        <taxon>Eukaryota</taxon>
        <taxon>Viridiplantae</taxon>
        <taxon>Streptophyta</taxon>
        <taxon>Embryophyta</taxon>
        <taxon>Tracheophyta</taxon>
        <taxon>Spermatophyta</taxon>
        <taxon>Magnoliopsida</taxon>
        <taxon>eudicotyledons</taxon>
        <taxon>Gunneridae</taxon>
        <taxon>Pentapetalae</taxon>
        <taxon>rosids</taxon>
        <taxon>fabids</taxon>
        <taxon>Fagales</taxon>
        <taxon>Fagaceae</taxon>
        <taxon>Fagus</taxon>
    </lineage>
</organism>
<dbReference type="Pfam" id="PF13639">
    <property type="entry name" value="zf-RING_2"/>
    <property type="match status" value="1"/>
</dbReference>
<dbReference type="Gene3D" id="3.30.40.10">
    <property type="entry name" value="Zinc/RING finger domain, C3HC4 (zinc finger)"/>
    <property type="match status" value="1"/>
</dbReference>
<protein>
    <recommendedName>
        <fullName evidence="2">RING-type domain-containing protein</fullName>
    </recommendedName>
</protein>
<sequence>MAARIFTGKITLRDKLIDFPISSSLVQLTLLPSSTHREVWKNNESLDILDERHIKTSGFTLELLEQEFLDVDKRPLYRKIFPLLRSSLEIDYDFPDLVFKIVDNVRTHLLKNVKSSASTGSGNKLWRIWMELDIVTTYYLLDKPGDGLKQVTLSSSNEMCTICMEDFPVGSCVMSMHCSHIFHRSCIVRWLIKTPHCPVCREIYTLTEHSSERVPQCHWIYINQQHC</sequence>
<dbReference type="AlphaFoldDB" id="A0A2N9I9L1"/>
<evidence type="ECO:0000259" key="2">
    <source>
        <dbReference type="PROSITE" id="PS50089"/>
    </source>
</evidence>
<dbReference type="InterPro" id="IPR001841">
    <property type="entry name" value="Znf_RING"/>
</dbReference>
<evidence type="ECO:0000256" key="1">
    <source>
        <dbReference type="PROSITE-ProRule" id="PRU00175"/>
    </source>
</evidence>